<dbReference type="InterPro" id="IPR004358">
    <property type="entry name" value="Sig_transdc_His_kin-like_C"/>
</dbReference>
<gene>
    <name evidence="22" type="ORF">GCM10010411_61150</name>
</gene>
<evidence type="ECO:0000256" key="7">
    <source>
        <dbReference type="ARBA" id="ARBA00022475"/>
    </source>
</evidence>
<evidence type="ECO:0000256" key="10">
    <source>
        <dbReference type="ARBA" id="ARBA00022679"/>
    </source>
</evidence>
<keyword evidence="10" id="KW-0808">Transferase</keyword>
<dbReference type="InterPro" id="IPR005467">
    <property type="entry name" value="His_kinase_dom"/>
</dbReference>
<dbReference type="InterPro" id="IPR050482">
    <property type="entry name" value="Sensor_HK_TwoCompSys"/>
</dbReference>
<dbReference type="Gene3D" id="3.30.565.10">
    <property type="entry name" value="Histidine kinase-like ATPase, C-terminal domain"/>
    <property type="match status" value="1"/>
</dbReference>
<keyword evidence="18" id="KW-0472">Membrane</keyword>
<evidence type="ECO:0000256" key="9">
    <source>
        <dbReference type="ARBA" id="ARBA00022490"/>
    </source>
</evidence>
<proteinExistence type="predicted"/>
<dbReference type="InterPro" id="IPR003594">
    <property type="entry name" value="HATPase_dom"/>
</dbReference>
<keyword evidence="7" id="KW-1003">Cell membrane</keyword>
<evidence type="ECO:0000256" key="20">
    <source>
        <dbReference type="ARBA" id="ARBA00030800"/>
    </source>
</evidence>
<evidence type="ECO:0000256" key="8">
    <source>
        <dbReference type="ARBA" id="ARBA00022485"/>
    </source>
</evidence>
<dbReference type="EMBL" id="BAAATD010000009">
    <property type="protein sequence ID" value="GAA2617629.1"/>
    <property type="molecule type" value="Genomic_DNA"/>
</dbReference>
<keyword evidence="23" id="KW-1185">Reference proteome</keyword>
<evidence type="ECO:0000256" key="16">
    <source>
        <dbReference type="ARBA" id="ARBA00023012"/>
    </source>
</evidence>
<dbReference type="PANTHER" id="PTHR24421">
    <property type="entry name" value="NITRATE/NITRITE SENSOR PROTEIN NARX-RELATED"/>
    <property type="match status" value="1"/>
</dbReference>
<dbReference type="SMART" id="SM00387">
    <property type="entry name" value="HATPase_c"/>
    <property type="match status" value="1"/>
</dbReference>
<dbReference type="Gene3D" id="1.20.5.1930">
    <property type="match status" value="1"/>
</dbReference>
<evidence type="ECO:0000256" key="11">
    <source>
        <dbReference type="ARBA" id="ARBA00022692"/>
    </source>
</evidence>
<comment type="function">
    <text evidence="19">Member of the two-component regulatory system NreB/NreC involved in the control of dissimilatory nitrate/nitrite reduction in response to oxygen. NreB functions as a direct oxygen sensor histidine kinase which is autophosphorylated, in the absence of oxygen, probably at the conserved histidine residue, and transfers its phosphate group probably to a conserved aspartate residue of NreC. NreB/NreC activates the expression of the nitrate (narGHJI) and nitrite (nir) reductase operons, as well as the putative nitrate transporter gene narT.</text>
</comment>
<accession>A0ABP6CHZ9</accession>
<dbReference type="SUPFAM" id="SSF55874">
    <property type="entry name" value="ATPase domain of HSP90 chaperone/DNA topoisomerase II/histidine kinase"/>
    <property type="match status" value="1"/>
</dbReference>
<feature type="domain" description="Histidine kinase" evidence="21">
    <location>
        <begin position="268"/>
        <end position="354"/>
    </location>
</feature>
<evidence type="ECO:0000256" key="15">
    <source>
        <dbReference type="ARBA" id="ARBA00023004"/>
    </source>
</evidence>
<dbReference type="GO" id="GO:0016301">
    <property type="term" value="F:kinase activity"/>
    <property type="evidence" value="ECO:0007669"/>
    <property type="project" value="UniProtKB-KW"/>
</dbReference>
<dbReference type="Proteomes" id="UP001501509">
    <property type="component" value="Unassembled WGS sequence"/>
</dbReference>
<evidence type="ECO:0000313" key="22">
    <source>
        <dbReference type="EMBL" id="GAA2617629.1"/>
    </source>
</evidence>
<dbReference type="EC" id="2.7.13.3" evidence="5"/>
<reference evidence="23" key="1">
    <citation type="journal article" date="2019" name="Int. J. Syst. Evol. Microbiol.">
        <title>The Global Catalogue of Microorganisms (GCM) 10K type strain sequencing project: providing services to taxonomists for standard genome sequencing and annotation.</title>
        <authorList>
            <consortium name="The Broad Institute Genomics Platform"/>
            <consortium name="The Broad Institute Genome Sequencing Center for Infectious Disease"/>
            <person name="Wu L."/>
            <person name="Ma J."/>
        </authorList>
    </citation>
    <scope>NUCLEOTIDE SEQUENCE [LARGE SCALE GENOMIC DNA]</scope>
    <source>
        <strain evidence="23">JCM 6833</strain>
    </source>
</reference>
<keyword evidence="12" id="KW-0479">Metal-binding</keyword>
<dbReference type="Pfam" id="PF02518">
    <property type="entry name" value="HATPase_c"/>
    <property type="match status" value="1"/>
</dbReference>
<evidence type="ECO:0000256" key="6">
    <source>
        <dbReference type="ARBA" id="ARBA00017322"/>
    </source>
</evidence>
<evidence type="ECO:0000256" key="4">
    <source>
        <dbReference type="ARBA" id="ARBA00004651"/>
    </source>
</evidence>
<dbReference type="PRINTS" id="PR00344">
    <property type="entry name" value="BCTRLSENSOR"/>
</dbReference>
<evidence type="ECO:0000259" key="21">
    <source>
        <dbReference type="PROSITE" id="PS50109"/>
    </source>
</evidence>
<evidence type="ECO:0000256" key="12">
    <source>
        <dbReference type="ARBA" id="ARBA00022723"/>
    </source>
</evidence>
<keyword evidence="8" id="KW-0004">4Fe-4S</keyword>
<comment type="subcellular location">
    <subcellularLocation>
        <location evidence="4">Cell membrane</location>
        <topology evidence="4">Multi-pass membrane protein</topology>
    </subcellularLocation>
    <subcellularLocation>
        <location evidence="3">Cytoplasm</location>
    </subcellularLocation>
</comment>
<evidence type="ECO:0000256" key="14">
    <source>
        <dbReference type="ARBA" id="ARBA00022989"/>
    </source>
</evidence>
<keyword evidence="9" id="KW-0963">Cytoplasm</keyword>
<evidence type="ECO:0000256" key="2">
    <source>
        <dbReference type="ARBA" id="ARBA00001966"/>
    </source>
</evidence>
<keyword evidence="11" id="KW-0812">Transmembrane</keyword>
<evidence type="ECO:0000256" key="19">
    <source>
        <dbReference type="ARBA" id="ARBA00024827"/>
    </source>
</evidence>
<sequence length="358" mass="39698">MECCQHREIDSPDLASLMEAERTRFREACERALNAMNGPIAADAAARRRLLSDSELIVSEMVESLRAGRPRVAEPSLVTAGPQVDPRDSLLFWEEFFSIVLRRLIAYADIDDRSREPFMLAVSVLYEGITARLSESLVSYSGHLLDKVHEAQRDERSRITRELHDRVGFWLNTASRQMELFEVARERGADLIGASQRVEKARFAVREAMRSLRATTTELRLHEPVQHLEKALLTAFAALPAGEATIRLNINGDEDWAPHGVKDEVFLIVREAVRNALVHGRSRLVVVGVHIAPHELRVYVDDDGVGFDTGTLSNGKGIGLSVMRERAEALNGTLTVSGTQGRGAHVGLYVPLPGHADA</sequence>
<dbReference type="CDD" id="cd16917">
    <property type="entry name" value="HATPase_UhpB-NarQ-NarX-like"/>
    <property type="match status" value="1"/>
</dbReference>
<dbReference type="InterPro" id="IPR036890">
    <property type="entry name" value="HATPase_C_sf"/>
</dbReference>
<evidence type="ECO:0000256" key="17">
    <source>
        <dbReference type="ARBA" id="ARBA00023014"/>
    </source>
</evidence>
<dbReference type="PANTHER" id="PTHR24421:SF37">
    <property type="entry name" value="SENSOR HISTIDINE KINASE NARS"/>
    <property type="match status" value="1"/>
</dbReference>
<comment type="caution">
    <text evidence="22">The sequence shown here is derived from an EMBL/GenBank/DDBJ whole genome shotgun (WGS) entry which is preliminary data.</text>
</comment>
<evidence type="ECO:0000256" key="13">
    <source>
        <dbReference type="ARBA" id="ARBA00022777"/>
    </source>
</evidence>
<keyword evidence="16" id="KW-0902">Two-component regulatory system</keyword>
<evidence type="ECO:0000256" key="1">
    <source>
        <dbReference type="ARBA" id="ARBA00000085"/>
    </source>
</evidence>
<keyword evidence="14" id="KW-1133">Transmembrane helix</keyword>
<dbReference type="PROSITE" id="PS50109">
    <property type="entry name" value="HIS_KIN"/>
    <property type="match status" value="1"/>
</dbReference>
<keyword evidence="13 22" id="KW-0418">Kinase</keyword>
<evidence type="ECO:0000256" key="3">
    <source>
        <dbReference type="ARBA" id="ARBA00004496"/>
    </source>
</evidence>
<evidence type="ECO:0000256" key="18">
    <source>
        <dbReference type="ARBA" id="ARBA00023136"/>
    </source>
</evidence>
<comment type="catalytic activity">
    <reaction evidence="1">
        <text>ATP + protein L-histidine = ADP + protein N-phospho-L-histidine.</text>
        <dbReference type="EC" id="2.7.13.3"/>
    </reaction>
</comment>
<keyword evidence="17" id="KW-0411">Iron-sulfur</keyword>
<evidence type="ECO:0000313" key="23">
    <source>
        <dbReference type="Proteomes" id="UP001501509"/>
    </source>
</evidence>
<evidence type="ECO:0000256" key="5">
    <source>
        <dbReference type="ARBA" id="ARBA00012438"/>
    </source>
</evidence>
<keyword evidence="15" id="KW-0408">Iron</keyword>
<dbReference type="InterPro" id="IPR011712">
    <property type="entry name" value="Sig_transdc_His_kin_sub3_dim/P"/>
</dbReference>
<comment type="cofactor">
    <cofactor evidence="2">
        <name>[4Fe-4S] cluster</name>
        <dbReference type="ChEBI" id="CHEBI:49883"/>
    </cofactor>
</comment>
<dbReference type="Pfam" id="PF07730">
    <property type="entry name" value="HisKA_3"/>
    <property type="match status" value="1"/>
</dbReference>
<protein>
    <recommendedName>
        <fullName evidence="6">Oxygen sensor histidine kinase NreB</fullName>
        <ecNumber evidence="5">2.7.13.3</ecNumber>
    </recommendedName>
    <alternativeName>
        <fullName evidence="20">Nitrogen regulation protein B</fullName>
    </alternativeName>
</protein>
<name>A0ABP6CHZ9_9ACTN</name>
<organism evidence="22 23">
    <name type="scientific">Actinomadura fulvescens</name>
    <dbReference type="NCBI Taxonomy" id="46160"/>
    <lineage>
        <taxon>Bacteria</taxon>
        <taxon>Bacillati</taxon>
        <taxon>Actinomycetota</taxon>
        <taxon>Actinomycetes</taxon>
        <taxon>Streptosporangiales</taxon>
        <taxon>Thermomonosporaceae</taxon>
        <taxon>Actinomadura</taxon>
    </lineage>
</organism>